<sequence>MSHICGNTVQTLPIVPTATGVPARLALAHIERRNIDPDPLLNRCGLTRTALDERKRIKLASQIDFLEEVGQAVRNDWLGLDLASQVELREMGMIYYAASSSQVFDEALHRLIRYVRMSNEALVLQMDQSTTCRITLSYAGVARYKDRHQTEFLALVLLRLCRQLLGQQIVPVSASFVHHRSGDLGPIQQRFGCKVQFDAYVDQLSFDGALLKRPVIGEDHYLNEIMVKVCEDAIAVRVPNIGSFRTVVENTIGPLLPHAEATAATVAKRLGLSERTFARRLAAEGATFGEILDGLRRDMALNYLQEGLQASQIAWLLGFQQLSSFTHACRRWTGKCPSEHRRTYKQRMVA</sequence>
<keyword evidence="2" id="KW-0238">DNA-binding</keyword>
<dbReference type="Proteomes" id="UP000241444">
    <property type="component" value="Unassembled WGS sequence"/>
</dbReference>
<keyword evidence="6" id="KW-1185">Reference proteome</keyword>
<evidence type="ECO:0000256" key="2">
    <source>
        <dbReference type="ARBA" id="ARBA00023125"/>
    </source>
</evidence>
<dbReference type="RefSeq" id="WP_106709633.1">
    <property type="nucleotide sequence ID" value="NZ_PGGO01000002.1"/>
</dbReference>
<dbReference type="PANTHER" id="PTHR47894:SF4">
    <property type="entry name" value="HTH-TYPE TRANSCRIPTIONAL REGULATOR GADX"/>
    <property type="match status" value="1"/>
</dbReference>
<protein>
    <submittedName>
        <fullName evidence="5">AraC family transcriptional regulator</fullName>
    </submittedName>
</protein>
<organism evidence="5 6">
    <name type="scientific">Phyllobacterium brassicacearum</name>
    <dbReference type="NCBI Taxonomy" id="314235"/>
    <lineage>
        <taxon>Bacteria</taxon>
        <taxon>Pseudomonadati</taxon>
        <taxon>Pseudomonadota</taxon>
        <taxon>Alphaproteobacteria</taxon>
        <taxon>Hyphomicrobiales</taxon>
        <taxon>Phyllobacteriaceae</taxon>
        <taxon>Phyllobacterium</taxon>
    </lineage>
</organism>
<dbReference type="Pfam" id="PF12833">
    <property type="entry name" value="HTH_18"/>
    <property type="match status" value="1"/>
</dbReference>
<dbReference type="Pfam" id="PF12625">
    <property type="entry name" value="Arabinose_bd"/>
    <property type="match status" value="1"/>
</dbReference>
<keyword evidence="3" id="KW-0804">Transcription</keyword>
<feature type="domain" description="HTH araC/xylS-type" evidence="4">
    <location>
        <begin position="246"/>
        <end position="343"/>
    </location>
</feature>
<dbReference type="GO" id="GO:0005829">
    <property type="term" value="C:cytosol"/>
    <property type="evidence" value="ECO:0007669"/>
    <property type="project" value="TreeGrafter"/>
</dbReference>
<keyword evidence="1" id="KW-0805">Transcription regulation</keyword>
<gene>
    <name evidence="5" type="ORF">CU102_03785</name>
</gene>
<name>A0A2P7BUS5_9HYPH</name>
<dbReference type="GO" id="GO:0003700">
    <property type="term" value="F:DNA-binding transcription factor activity"/>
    <property type="evidence" value="ECO:0007669"/>
    <property type="project" value="InterPro"/>
</dbReference>
<evidence type="ECO:0000313" key="6">
    <source>
        <dbReference type="Proteomes" id="UP000241444"/>
    </source>
</evidence>
<evidence type="ECO:0000256" key="3">
    <source>
        <dbReference type="ARBA" id="ARBA00023163"/>
    </source>
</evidence>
<evidence type="ECO:0000256" key="1">
    <source>
        <dbReference type="ARBA" id="ARBA00023015"/>
    </source>
</evidence>
<reference evidence="6" key="1">
    <citation type="submission" date="2017-11" db="EMBL/GenBank/DDBJ databases">
        <authorList>
            <person name="Kuznetsova I."/>
            <person name="Sazanova A."/>
            <person name="Chirak E."/>
            <person name="Safronova V."/>
            <person name="Willems A."/>
        </authorList>
    </citation>
    <scope>NUCLEOTIDE SEQUENCE [LARGE SCALE GENOMIC DNA]</scope>
    <source>
        <strain evidence="6">STM 196</strain>
    </source>
</reference>
<dbReference type="Gene3D" id="1.10.10.60">
    <property type="entry name" value="Homeodomain-like"/>
    <property type="match status" value="1"/>
</dbReference>
<comment type="caution">
    <text evidence="5">The sequence shown here is derived from an EMBL/GenBank/DDBJ whole genome shotgun (WGS) entry which is preliminary data.</text>
</comment>
<dbReference type="OrthoDB" id="186587at2"/>
<dbReference type="SUPFAM" id="SSF46689">
    <property type="entry name" value="Homeodomain-like"/>
    <property type="match status" value="1"/>
</dbReference>
<proteinExistence type="predicted"/>
<dbReference type="EMBL" id="PGGO01000002">
    <property type="protein sequence ID" value="PSH70220.1"/>
    <property type="molecule type" value="Genomic_DNA"/>
</dbReference>
<evidence type="ECO:0000259" key="4">
    <source>
        <dbReference type="PROSITE" id="PS01124"/>
    </source>
</evidence>
<evidence type="ECO:0000313" key="5">
    <source>
        <dbReference type="EMBL" id="PSH70220.1"/>
    </source>
</evidence>
<dbReference type="SMART" id="SM00342">
    <property type="entry name" value="HTH_ARAC"/>
    <property type="match status" value="1"/>
</dbReference>
<accession>A0A2P7BUS5</accession>
<dbReference type="AlphaFoldDB" id="A0A2P7BUS5"/>
<dbReference type="InterPro" id="IPR018060">
    <property type="entry name" value="HTH_AraC"/>
</dbReference>
<dbReference type="GO" id="GO:0000976">
    <property type="term" value="F:transcription cis-regulatory region binding"/>
    <property type="evidence" value="ECO:0007669"/>
    <property type="project" value="TreeGrafter"/>
</dbReference>
<dbReference type="InterPro" id="IPR032687">
    <property type="entry name" value="AraC-type_N"/>
</dbReference>
<dbReference type="InterPro" id="IPR009057">
    <property type="entry name" value="Homeodomain-like_sf"/>
</dbReference>
<dbReference type="PROSITE" id="PS01124">
    <property type="entry name" value="HTH_ARAC_FAMILY_2"/>
    <property type="match status" value="1"/>
</dbReference>
<dbReference type="PANTHER" id="PTHR47894">
    <property type="entry name" value="HTH-TYPE TRANSCRIPTIONAL REGULATOR GADX"/>
    <property type="match status" value="1"/>
</dbReference>